<gene>
    <name evidence="2" type="ORF">TAO_0961</name>
</gene>
<sequence>MFITWRSILLLIMFLACSMITTVHAAGGQNTIKSENKNTAKAEDPSAGEDVYTKSEILNKATGFFGATSKGLADGVDKIVEKAFKEKGRPNGYIAGTEGSGAFFVGLRYGKGVLYTKRWGAEQVYWQSPSVGFDFGGNLSKVFILVYHLKNQSELFQRIPGIGGSFYFVAGLGMTYQQTGDLILAPVRTGVGLRAGVNVSYMHFTRDKSWIPF</sequence>
<proteinExistence type="predicted"/>
<dbReference type="Proteomes" id="UP000243679">
    <property type="component" value="Chromosome"/>
</dbReference>
<dbReference type="AlphaFoldDB" id="A0A1Q2SMI2"/>
<keyword evidence="3" id="KW-1185">Reference proteome</keyword>
<evidence type="ECO:0000313" key="3">
    <source>
        <dbReference type="Proteomes" id="UP000243679"/>
    </source>
</evidence>
<name>A0A1Q2SMI2_9GAMM</name>
<accession>A0A1Q2SMI2</accession>
<dbReference type="EMBL" id="AP014836">
    <property type="protein sequence ID" value="BAW80331.1"/>
    <property type="molecule type" value="Genomic_DNA"/>
</dbReference>
<organism evidence="2 3">
    <name type="scientific">Candidatus Nitrosoglobus terrae</name>
    <dbReference type="NCBI Taxonomy" id="1630141"/>
    <lineage>
        <taxon>Bacteria</taxon>
        <taxon>Pseudomonadati</taxon>
        <taxon>Pseudomonadota</taxon>
        <taxon>Gammaproteobacteria</taxon>
        <taxon>Chromatiales</taxon>
        <taxon>Chromatiaceae</taxon>
        <taxon>Candidatus Nitrosoglobus</taxon>
    </lineage>
</organism>
<evidence type="ECO:0000256" key="1">
    <source>
        <dbReference type="SAM" id="SignalP"/>
    </source>
</evidence>
<reference evidence="2 3" key="1">
    <citation type="journal article" date="2017" name="ISME J.">
        <title>An acid-tolerant ammonia-oxidizing ?-proteobacterium from soil.</title>
        <authorList>
            <person name="Hayatsu M."/>
            <person name="Tago K."/>
            <person name="Uchiyama I."/>
            <person name="Toyoda A."/>
            <person name="Wang Y."/>
            <person name="Shimomura Y."/>
            <person name="Okubo T."/>
            <person name="Kurisu F."/>
            <person name="Hirono Y."/>
            <person name="Nonaka K."/>
            <person name="Akiyama H."/>
            <person name="Itoh T."/>
            <person name="Takami H."/>
        </authorList>
    </citation>
    <scope>NUCLEOTIDE SEQUENCE [LARGE SCALE GENOMIC DNA]</scope>
    <source>
        <strain evidence="2 3">TAO100</strain>
    </source>
</reference>
<dbReference type="KEGG" id="ntt:TAO_0961"/>
<dbReference type="InterPro" id="IPR008325">
    <property type="entry name" value="EipA-like"/>
</dbReference>
<dbReference type="PROSITE" id="PS51257">
    <property type="entry name" value="PROKAR_LIPOPROTEIN"/>
    <property type="match status" value="1"/>
</dbReference>
<feature type="chain" id="PRO_5012749612" evidence="1">
    <location>
        <begin position="26"/>
        <end position="213"/>
    </location>
</feature>
<feature type="signal peptide" evidence="1">
    <location>
        <begin position="1"/>
        <end position="25"/>
    </location>
</feature>
<keyword evidence="1" id="KW-0732">Signal</keyword>
<dbReference type="RefSeq" id="WP_231910588.1">
    <property type="nucleotide sequence ID" value="NZ_AP014836.1"/>
</dbReference>
<protein>
    <submittedName>
        <fullName evidence="2">Hypothetical conserved protein</fullName>
    </submittedName>
</protein>
<dbReference type="Pfam" id="PF06577">
    <property type="entry name" value="EipA"/>
    <property type="match status" value="1"/>
</dbReference>
<evidence type="ECO:0000313" key="2">
    <source>
        <dbReference type="EMBL" id="BAW80331.1"/>
    </source>
</evidence>